<accession>A0A0M4NWX2</accession>
<dbReference type="PATRIC" id="fig|1705394.5.peg.1112"/>
<evidence type="ECO:0000256" key="1">
    <source>
        <dbReference type="ARBA" id="ARBA00001966"/>
    </source>
</evidence>
<dbReference type="SMART" id="SM00729">
    <property type="entry name" value="Elp3"/>
    <property type="match status" value="1"/>
</dbReference>
<evidence type="ECO:0000313" key="13">
    <source>
        <dbReference type="Proteomes" id="UP000058020"/>
    </source>
</evidence>
<keyword evidence="7 10" id="KW-0408">Iron</keyword>
<comment type="function">
    <text evidence="10">Probably acts as a heme chaperone, transferring heme to an unknown acceptor. Binds one molecule of heme per monomer, possibly covalently. Binds 1 [4Fe-4S] cluster. The cluster is coordinated with 3 cysteines and an exchangeable S-adenosyl-L-methionine.</text>
</comment>
<dbReference type="OrthoDB" id="9808022at2"/>
<evidence type="ECO:0000259" key="11">
    <source>
        <dbReference type="PROSITE" id="PS51918"/>
    </source>
</evidence>
<comment type="similarity">
    <text evidence="2">Belongs to the anaerobic coproporphyrinogen-III oxidase family. HemW subfamily.</text>
</comment>
<dbReference type="Pfam" id="PF06969">
    <property type="entry name" value="HemN_C"/>
    <property type="match status" value="1"/>
</dbReference>
<dbReference type="InterPro" id="IPR013785">
    <property type="entry name" value="Aldolase_TIM"/>
</dbReference>
<dbReference type="GO" id="GO:0005737">
    <property type="term" value="C:cytoplasm"/>
    <property type="evidence" value="ECO:0007669"/>
    <property type="project" value="UniProtKB-SubCell"/>
</dbReference>
<evidence type="ECO:0000256" key="9">
    <source>
        <dbReference type="ARBA" id="ARBA00023186"/>
    </source>
</evidence>
<dbReference type="AlphaFoldDB" id="A0A0M4NWX2"/>
<dbReference type="GO" id="GO:0004109">
    <property type="term" value="F:coproporphyrinogen oxidase activity"/>
    <property type="evidence" value="ECO:0007669"/>
    <property type="project" value="InterPro"/>
</dbReference>
<evidence type="ECO:0000256" key="4">
    <source>
        <dbReference type="ARBA" id="ARBA00022617"/>
    </source>
</evidence>
<dbReference type="GO" id="GO:0051539">
    <property type="term" value="F:4 iron, 4 sulfur cluster binding"/>
    <property type="evidence" value="ECO:0007669"/>
    <property type="project" value="UniProtKB-UniRule"/>
</dbReference>
<keyword evidence="6 10" id="KW-0479">Metal-binding</keyword>
<organism evidence="12 13">
    <name type="scientific">Candidatus Thioglobus autotrophicus</name>
    <dbReference type="NCBI Taxonomy" id="1705394"/>
    <lineage>
        <taxon>Bacteria</taxon>
        <taxon>Pseudomonadati</taxon>
        <taxon>Pseudomonadota</taxon>
        <taxon>Gammaproteobacteria</taxon>
        <taxon>Candidatus Pseudothioglobaceae</taxon>
        <taxon>Candidatus Thioglobus</taxon>
    </lineage>
</organism>
<proteinExistence type="inferred from homology"/>
<comment type="subcellular location">
    <subcellularLocation>
        <location evidence="10">Cytoplasm</location>
    </subcellularLocation>
</comment>
<gene>
    <name evidence="12" type="ORF">SP60_05570</name>
</gene>
<keyword evidence="10" id="KW-0963">Cytoplasm</keyword>
<dbReference type="RefSeq" id="WP_053951685.1">
    <property type="nucleotide sequence ID" value="NZ_CP010552.1"/>
</dbReference>
<dbReference type="SFLD" id="SFLDF00288">
    <property type="entry name" value="HemN-like__clustered_with_nucl"/>
    <property type="match status" value="1"/>
</dbReference>
<dbReference type="InterPro" id="IPR007197">
    <property type="entry name" value="rSAM"/>
</dbReference>
<dbReference type="EMBL" id="CP010552">
    <property type="protein sequence ID" value="ALE52718.1"/>
    <property type="molecule type" value="Genomic_DNA"/>
</dbReference>
<dbReference type="SUPFAM" id="SSF102114">
    <property type="entry name" value="Radical SAM enzymes"/>
    <property type="match status" value="1"/>
</dbReference>
<protein>
    <recommendedName>
        <fullName evidence="3 10">Heme chaperone HemW</fullName>
    </recommendedName>
</protein>
<evidence type="ECO:0000256" key="2">
    <source>
        <dbReference type="ARBA" id="ARBA00006100"/>
    </source>
</evidence>
<dbReference type="GO" id="GO:0006779">
    <property type="term" value="P:porphyrin-containing compound biosynthetic process"/>
    <property type="evidence" value="ECO:0007669"/>
    <property type="project" value="InterPro"/>
</dbReference>
<dbReference type="InterPro" id="IPR034505">
    <property type="entry name" value="Coproporphyrinogen-III_oxidase"/>
</dbReference>
<evidence type="ECO:0000256" key="7">
    <source>
        <dbReference type="ARBA" id="ARBA00023004"/>
    </source>
</evidence>
<dbReference type="Pfam" id="PF04055">
    <property type="entry name" value="Radical_SAM"/>
    <property type="match status" value="1"/>
</dbReference>
<keyword evidence="5 10" id="KW-0949">S-adenosyl-L-methionine</keyword>
<keyword evidence="4 10" id="KW-0349">Heme</keyword>
<reference evidence="12 13" key="1">
    <citation type="journal article" date="2015" name="Genome Announc.">
        <title>Genome Sequence of 'Candidatus Thioglobus autotrophica' Strain EF1, a Chemoautotroph from the SUP05 Clade of Marine Gammaproteobacteria.</title>
        <authorList>
            <person name="Shah V."/>
            <person name="Morris R.M."/>
        </authorList>
    </citation>
    <scope>NUCLEOTIDE SEQUENCE [LARGE SCALE GENOMIC DNA]</scope>
    <source>
        <strain evidence="12 13">EF1</strain>
    </source>
</reference>
<evidence type="ECO:0000256" key="5">
    <source>
        <dbReference type="ARBA" id="ARBA00022691"/>
    </source>
</evidence>
<dbReference type="Gene3D" id="3.20.20.70">
    <property type="entry name" value="Aldolase class I"/>
    <property type="match status" value="1"/>
</dbReference>
<dbReference type="InterPro" id="IPR058240">
    <property type="entry name" value="rSAM_sf"/>
</dbReference>
<dbReference type="Proteomes" id="UP000058020">
    <property type="component" value="Chromosome"/>
</dbReference>
<keyword evidence="8 10" id="KW-0411">Iron-sulfur</keyword>
<dbReference type="InterPro" id="IPR006638">
    <property type="entry name" value="Elp3/MiaA/NifB-like_rSAM"/>
</dbReference>
<comment type="cofactor">
    <cofactor evidence="1">
        <name>[4Fe-4S] cluster</name>
        <dbReference type="ChEBI" id="CHEBI:49883"/>
    </cofactor>
</comment>
<evidence type="ECO:0000256" key="3">
    <source>
        <dbReference type="ARBA" id="ARBA00017228"/>
    </source>
</evidence>
<sequence length="368" mass="41577">MLELPPLSLYIHYPWCVKKCPYCDFNSHEGEDRDGYISALLADLDNDLSYVQGRSIHSIFIGGGTPSLMTEQDLSQLFNGLKSRLIFDDNIEITLETNPGTFEIEKFKAFKEIGINRLSVGVQSFNDKYLKSLGRIHNAQEAGKACTQAAKIFDNFNIDLMYGLQGQSTNECLADLNQAIKLNPTHISFYQLTIEPNTLFAKFPPTLPQEDDIYTMGEQGVKLLEQHGYTRYEVSAFGKKASKHNINYWEFGDYLGIGAGAHGKITLAKDSSMIRTLKSKAPKEYIQNRKKTTELIENPAFEFMLNALRLKQGFDKSLFSNRTGKSLSSIHDKLNKAKDLELLKQRGSKLIPTQKGFNFLNDLQALFL</sequence>
<dbReference type="SFLD" id="SFLDS00029">
    <property type="entry name" value="Radical_SAM"/>
    <property type="match status" value="1"/>
</dbReference>
<dbReference type="STRING" id="1705394.SP60_05570"/>
<dbReference type="SFLD" id="SFLDF00562">
    <property type="entry name" value="HemN-like__clustered_with_heat"/>
    <property type="match status" value="1"/>
</dbReference>
<keyword evidence="9 10" id="KW-0143">Chaperone</keyword>
<dbReference type="KEGG" id="tho:SP60_05570"/>
<dbReference type="PANTHER" id="PTHR13932:SF5">
    <property type="entry name" value="RADICAL S-ADENOSYL METHIONINE DOMAIN-CONTAINING PROTEIN 1, MITOCHONDRIAL"/>
    <property type="match status" value="1"/>
</dbReference>
<evidence type="ECO:0000313" key="12">
    <source>
        <dbReference type="EMBL" id="ALE52718.1"/>
    </source>
</evidence>
<evidence type="ECO:0000256" key="10">
    <source>
        <dbReference type="RuleBase" id="RU364116"/>
    </source>
</evidence>
<feature type="domain" description="Radical SAM core" evidence="11">
    <location>
        <begin position="1"/>
        <end position="230"/>
    </location>
</feature>
<evidence type="ECO:0000256" key="6">
    <source>
        <dbReference type="ARBA" id="ARBA00022723"/>
    </source>
</evidence>
<dbReference type="GO" id="GO:0046872">
    <property type="term" value="F:metal ion binding"/>
    <property type="evidence" value="ECO:0007669"/>
    <property type="project" value="UniProtKB-UniRule"/>
</dbReference>
<keyword evidence="10" id="KW-0004">4Fe-4S</keyword>
<dbReference type="PANTHER" id="PTHR13932">
    <property type="entry name" value="COPROPORPHYRINIGEN III OXIDASE"/>
    <property type="match status" value="1"/>
</dbReference>
<dbReference type="PROSITE" id="PS51918">
    <property type="entry name" value="RADICAL_SAM"/>
    <property type="match status" value="1"/>
</dbReference>
<dbReference type="InterPro" id="IPR004559">
    <property type="entry name" value="HemW-like"/>
</dbReference>
<evidence type="ECO:0000256" key="8">
    <source>
        <dbReference type="ARBA" id="ARBA00023014"/>
    </source>
</evidence>
<dbReference type="NCBIfam" id="TIGR00539">
    <property type="entry name" value="hemN_rel"/>
    <property type="match status" value="1"/>
</dbReference>
<keyword evidence="13" id="KW-1185">Reference proteome</keyword>
<dbReference type="InterPro" id="IPR010723">
    <property type="entry name" value="HemN_C"/>
</dbReference>
<name>A0A0M4NWX2_9GAMM</name>
<dbReference type="SFLD" id="SFLDG01065">
    <property type="entry name" value="anaerobic_coproporphyrinogen-I"/>
    <property type="match status" value="1"/>
</dbReference>
<dbReference type="CDD" id="cd01335">
    <property type="entry name" value="Radical_SAM"/>
    <property type="match status" value="1"/>
</dbReference>